<keyword evidence="2" id="KW-1185">Reference proteome</keyword>
<gene>
    <name evidence="1" type="ORF">NITMOv2_3207</name>
</gene>
<dbReference type="STRING" id="42253.NITMOv2_3207"/>
<proteinExistence type="predicted"/>
<evidence type="ECO:0000313" key="2">
    <source>
        <dbReference type="Proteomes" id="UP000069205"/>
    </source>
</evidence>
<evidence type="ECO:0000313" key="1">
    <source>
        <dbReference type="EMBL" id="ALA59606.1"/>
    </source>
</evidence>
<dbReference type="EMBL" id="CP011801">
    <property type="protein sequence ID" value="ALA59606.1"/>
    <property type="molecule type" value="Genomic_DNA"/>
</dbReference>
<dbReference type="Proteomes" id="UP000069205">
    <property type="component" value="Chromosome"/>
</dbReference>
<organism evidence="1 2">
    <name type="scientific">Nitrospira moscoviensis</name>
    <dbReference type="NCBI Taxonomy" id="42253"/>
    <lineage>
        <taxon>Bacteria</taxon>
        <taxon>Pseudomonadati</taxon>
        <taxon>Nitrospirota</taxon>
        <taxon>Nitrospiria</taxon>
        <taxon>Nitrospirales</taxon>
        <taxon>Nitrospiraceae</taxon>
        <taxon>Nitrospira</taxon>
    </lineage>
</organism>
<dbReference type="AlphaFoldDB" id="A0A0K2GF77"/>
<sequence>MNVQRSPRFREAQEKPAGQVHVVTRWRNLVRDGRESLIGPIRAAPDCLPSGISRMFRVCSPHEQNFSLP</sequence>
<dbReference type="KEGG" id="nmv:NITMOv2_3207"/>
<name>A0A0K2GF77_NITMO</name>
<reference evidence="1 2" key="1">
    <citation type="journal article" date="2015" name="Proc. Natl. Acad. Sci. U.S.A.">
        <title>Expanded metabolic versatility of ubiquitous nitrite-oxidizing bacteria from the genus Nitrospira.</title>
        <authorList>
            <person name="Koch H."/>
            <person name="Lucker S."/>
            <person name="Albertsen M."/>
            <person name="Kitzinger K."/>
            <person name="Herbold C."/>
            <person name="Spieck E."/>
            <person name="Nielsen P.H."/>
            <person name="Wagner M."/>
            <person name="Daims H."/>
        </authorList>
    </citation>
    <scope>NUCLEOTIDE SEQUENCE [LARGE SCALE GENOMIC DNA]</scope>
    <source>
        <strain evidence="1 2">NSP M-1</strain>
    </source>
</reference>
<protein>
    <submittedName>
        <fullName evidence="1">Uncharacterized protein</fullName>
    </submittedName>
</protein>
<accession>A0A0K2GF77</accession>